<comment type="caution">
    <text evidence="16">The sequence shown here is derived from an EMBL/GenBank/DDBJ whole genome shotgun (WGS) entry which is preliminary data.</text>
</comment>
<evidence type="ECO:0000256" key="7">
    <source>
        <dbReference type="ARBA" id="ARBA00023136"/>
    </source>
</evidence>
<evidence type="ECO:0000259" key="14">
    <source>
        <dbReference type="Pfam" id="PF00593"/>
    </source>
</evidence>
<evidence type="ECO:0000256" key="2">
    <source>
        <dbReference type="ARBA" id="ARBA00009810"/>
    </source>
</evidence>
<name>A0A7Y9IVF0_9BURK</name>
<keyword evidence="17" id="KW-1185">Reference proteome</keyword>
<keyword evidence="7 10" id="KW-0472">Membrane</keyword>
<dbReference type="GO" id="GO:0044718">
    <property type="term" value="P:siderophore transmembrane transport"/>
    <property type="evidence" value="ECO:0007669"/>
    <property type="project" value="TreeGrafter"/>
</dbReference>
<keyword evidence="3 10" id="KW-0813">Transport</keyword>
<dbReference type="InterPro" id="IPR036942">
    <property type="entry name" value="Beta-barrel_TonB_sf"/>
</dbReference>
<dbReference type="RefSeq" id="WP_257021994.1">
    <property type="nucleotide sequence ID" value="NZ_JACBYR010000001.1"/>
</dbReference>
<keyword evidence="8 16" id="KW-0675">Receptor</keyword>
<evidence type="ECO:0000256" key="6">
    <source>
        <dbReference type="ARBA" id="ARBA00023077"/>
    </source>
</evidence>
<dbReference type="Proteomes" id="UP000542125">
    <property type="component" value="Unassembled WGS sequence"/>
</dbReference>
<protein>
    <submittedName>
        <fullName evidence="16">Iron complex outermembrane receptor protein</fullName>
    </submittedName>
</protein>
<keyword evidence="5 10" id="KW-0812">Transmembrane</keyword>
<evidence type="ECO:0000256" key="10">
    <source>
        <dbReference type="PROSITE-ProRule" id="PRU01360"/>
    </source>
</evidence>
<dbReference type="InterPro" id="IPR037066">
    <property type="entry name" value="Plug_dom_sf"/>
</dbReference>
<evidence type="ECO:0000313" key="17">
    <source>
        <dbReference type="Proteomes" id="UP000542125"/>
    </source>
</evidence>
<dbReference type="InterPro" id="IPR012910">
    <property type="entry name" value="Plug_dom"/>
</dbReference>
<reference evidence="16 17" key="1">
    <citation type="submission" date="2020-07" db="EMBL/GenBank/DDBJ databases">
        <title>Genomic Encyclopedia of Type Strains, Phase IV (KMG-V): Genome sequencing to study the core and pangenomes of soil and plant-associated prokaryotes.</title>
        <authorList>
            <person name="Whitman W."/>
        </authorList>
    </citation>
    <scope>NUCLEOTIDE SEQUENCE [LARGE SCALE GENOMIC DNA]</scope>
    <source>
        <strain evidence="16 17">SAS40</strain>
    </source>
</reference>
<dbReference type="Gene3D" id="2.170.130.10">
    <property type="entry name" value="TonB-dependent receptor, plug domain"/>
    <property type="match status" value="1"/>
</dbReference>
<feature type="region of interest" description="Disordered" evidence="12">
    <location>
        <begin position="244"/>
        <end position="279"/>
    </location>
</feature>
<dbReference type="InterPro" id="IPR000531">
    <property type="entry name" value="Beta-barrel_TonB"/>
</dbReference>
<evidence type="ECO:0000256" key="12">
    <source>
        <dbReference type="SAM" id="MobiDB-lite"/>
    </source>
</evidence>
<evidence type="ECO:0000256" key="4">
    <source>
        <dbReference type="ARBA" id="ARBA00022452"/>
    </source>
</evidence>
<evidence type="ECO:0000256" key="9">
    <source>
        <dbReference type="ARBA" id="ARBA00023237"/>
    </source>
</evidence>
<proteinExistence type="inferred from homology"/>
<evidence type="ECO:0000256" key="5">
    <source>
        <dbReference type="ARBA" id="ARBA00022692"/>
    </source>
</evidence>
<feature type="domain" description="TonB-dependent receptor-like beta-barrel" evidence="14">
    <location>
        <begin position="274"/>
        <end position="688"/>
    </location>
</feature>
<dbReference type="CDD" id="cd01347">
    <property type="entry name" value="ligand_gated_channel"/>
    <property type="match status" value="1"/>
</dbReference>
<evidence type="ECO:0000256" key="1">
    <source>
        <dbReference type="ARBA" id="ARBA00004571"/>
    </source>
</evidence>
<evidence type="ECO:0000313" key="16">
    <source>
        <dbReference type="EMBL" id="NYE83802.1"/>
    </source>
</evidence>
<evidence type="ECO:0000259" key="15">
    <source>
        <dbReference type="Pfam" id="PF07715"/>
    </source>
</evidence>
<evidence type="ECO:0000256" key="11">
    <source>
        <dbReference type="RuleBase" id="RU003357"/>
    </source>
</evidence>
<organism evidence="16 17">
    <name type="scientific">Pigmentiphaga litoralis</name>
    <dbReference type="NCBI Taxonomy" id="516702"/>
    <lineage>
        <taxon>Bacteria</taxon>
        <taxon>Pseudomonadati</taxon>
        <taxon>Pseudomonadota</taxon>
        <taxon>Betaproteobacteria</taxon>
        <taxon>Burkholderiales</taxon>
        <taxon>Alcaligenaceae</taxon>
        <taxon>Pigmentiphaga</taxon>
    </lineage>
</organism>
<keyword evidence="6 11" id="KW-0798">TonB box</keyword>
<keyword evidence="9 10" id="KW-0998">Cell outer membrane</keyword>
<feature type="domain" description="TonB-dependent receptor plug" evidence="15">
    <location>
        <begin position="78"/>
        <end position="182"/>
    </location>
</feature>
<dbReference type="EMBL" id="JACBYR010000001">
    <property type="protein sequence ID" value="NYE83802.1"/>
    <property type="molecule type" value="Genomic_DNA"/>
</dbReference>
<evidence type="ECO:0000256" key="3">
    <source>
        <dbReference type="ARBA" id="ARBA00022448"/>
    </source>
</evidence>
<dbReference type="Pfam" id="PF00593">
    <property type="entry name" value="TonB_dep_Rec_b-barrel"/>
    <property type="match status" value="1"/>
</dbReference>
<dbReference type="GO" id="GO:0009279">
    <property type="term" value="C:cell outer membrane"/>
    <property type="evidence" value="ECO:0007669"/>
    <property type="project" value="UniProtKB-SubCell"/>
</dbReference>
<dbReference type="Pfam" id="PF07715">
    <property type="entry name" value="Plug"/>
    <property type="match status" value="1"/>
</dbReference>
<dbReference type="InterPro" id="IPR039426">
    <property type="entry name" value="TonB-dep_rcpt-like"/>
</dbReference>
<gene>
    <name evidence="16" type="ORF">FHW18_003073</name>
</gene>
<evidence type="ECO:0000256" key="8">
    <source>
        <dbReference type="ARBA" id="ARBA00023170"/>
    </source>
</evidence>
<dbReference type="Gene3D" id="2.40.170.20">
    <property type="entry name" value="TonB-dependent receptor, beta-barrel domain"/>
    <property type="match status" value="1"/>
</dbReference>
<keyword evidence="13" id="KW-0732">Signal</keyword>
<dbReference type="AlphaFoldDB" id="A0A7Y9IVF0"/>
<accession>A0A7Y9IVF0</accession>
<dbReference type="PANTHER" id="PTHR30069:SF40">
    <property type="entry name" value="TONB-DEPENDENT RECEPTOR NMB0964-RELATED"/>
    <property type="match status" value="1"/>
</dbReference>
<dbReference type="PANTHER" id="PTHR30069">
    <property type="entry name" value="TONB-DEPENDENT OUTER MEMBRANE RECEPTOR"/>
    <property type="match status" value="1"/>
</dbReference>
<comment type="similarity">
    <text evidence="2 10 11">Belongs to the TonB-dependent receptor family.</text>
</comment>
<feature type="chain" id="PRO_5031066323" evidence="13">
    <location>
        <begin position="37"/>
        <end position="719"/>
    </location>
</feature>
<sequence>MNVSLISRRATRVAHRAARLTPLAAALLCLPYAVQAQTAAPASSNAAATPGTPATTASSAVTLRGIVVTGNPLGSDLNDMVTPVSTLEGDELTIRRASTLGETLNDLPGVSSSYFGPNASRPVIRGLDGDRIRILQNGGTSLDASALSYDHALPIDPLAVDRVEVVRGPAALLYGGTAIGGVVNVITNRIPKEPINGVHGAVDARAGGADAERGGSAMVEAGNGQFAVHADAFDRHTSNLHIPGFARSERLRNANPLPDGETEAKGRLPNSSARQQGGSVGGAYTWADGYLGASYTGYRSNYGTVAEEDVRIDMKQDNLALEGEARNLGWGIFDTVRSKINFSDYEHKEIENGETGTTFKNRGWDARFEAQHRPIGKMKGVIGAEFGQKKFSALGEEAFVPSTETDNAGLFILEELPLTASEDLKLSLGGRMDHTRIKAKSGDNERFTDASRSFNTGSASAGLVYKLNPAYSLTSNLAYTERAPTFYELFANGPHLATGSYEIGDPDARKEKATSLDLGMRFGQGTSTANVSAYYSRFANYLALGTTGVLRNEEGAVVGADGLPEYRYAGVPAVLYGVEAEGKTRVAQQLLTGADTLDVSLRGDVVRGKNRDTGEALPRLAPWRLGASLIYGSGPWGARADVSYVARQTHVPVADTATDSYTLLGASFSYRFKFSGLSSLAYVRLDNLTNETARTATSVLRDIAPLGGRSVKVGLRTTF</sequence>
<feature type="signal peptide" evidence="13">
    <location>
        <begin position="1"/>
        <end position="36"/>
    </location>
</feature>
<evidence type="ECO:0000256" key="13">
    <source>
        <dbReference type="SAM" id="SignalP"/>
    </source>
</evidence>
<keyword evidence="4 10" id="KW-1134">Transmembrane beta strand</keyword>
<dbReference type="SUPFAM" id="SSF56935">
    <property type="entry name" value="Porins"/>
    <property type="match status" value="1"/>
</dbReference>
<dbReference type="GO" id="GO:0015344">
    <property type="term" value="F:siderophore uptake transmembrane transporter activity"/>
    <property type="evidence" value="ECO:0007669"/>
    <property type="project" value="TreeGrafter"/>
</dbReference>
<dbReference type="PROSITE" id="PS52016">
    <property type="entry name" value="TONB_DEPENDENT_REC_3"/>
    <property type="match status" value="1"/>
</dbReference>
<comment type="subcellular location">
    <subcellularLocation>
        <location evidence="1 10">Cell outer membrane</location>
        <topology evidence="1 10">Multi-pass membrane protein</topology>
    </subcellularLocation>
</comment>